<feature type="signal peptide" evidence="1">
    <location>
        <begin position="1"/>
        <end position="33"/>
    </location>
</feature>
<protein>
    <recommendedName>
        <fullName evidence="2">Dockerin domain-containing protein</fullName>
    </recommendedName>
</protein>
<reference evidence="4" key="1">
    <citation type="journal article" date="2017" name="Sci. Rep.">
        <title>Determination of the Genome and Primary Transcriptome of Syngas Fermenting Eubacterium limosum ATCC 8486.</title>
        <authorList>
            <person name="Song Y."/>
            <person name="Shin J."/>
            <person name="Jeong Y."/>
            <person name="Jin S."/>
            <person name="Lee J.K."/>
            <person name="Kim D.R."/>
            <person name="Kim S.C."/>
            <person name="Cho S."/>
            <person name="Cho B.K."/>
        </authorList>
    </citation>
    <scope>NUCLEOTIDE SEQUENCE [LARGE SCALE GENOMIC DNA]</scope>
    <source>
        <strain evidence="4">ATCC 8486</strain>
    </source>
</reference>
<dbReference type="InterPro" id="IPR026906">
    <property type="entry name" value="LRR_5"/>
</dbReference>
<dbReference type="EMBL" id="CP019962">
    <property type="protein sequence ID" value="ARD66165.1"/>
    <property type="molecule type" value="Genomic_DNA"/>
</dbReference>
<dbReference type="KEGG" id="elim:B2M23_11685"/>
<dbReference type="Pfam" id="PF13306">
    <property type="entry name" value="LRR_5"/>
    <property type="match status" value="1"/>
</dbReference>
<organism evidence="3 4">
    <name type="scientific">Eubacterium limosum</name>
    <dbReference type="NCBI Taxonomy" id="1736"/>
    <lineage>
        <taxon>Bacteria</taxon>
        <taxon>Bacillati</taxon>
        <taxon>Bacillota</taxon>
        <taxon>Clostridia</taxon>
        <taxon>Eubacteriales</taxon>
        <taxon>Eubacteriaceae</taxon>
        <taxon>Eubacterium</taxon>
    </lineage>
</organism>
<feature type="chain" id="PRO_5042188965" description="Dockerin domain-containing protein" evidence="1">
    <location>
        <begin position="34"/>
        <end position="674"/>
    </location>
</feature>
<evidence type="ECO:0000313" key="4">
    <source>
        <dbReference type="Proteomes" id="UP000192391"/>
    </source>
</evidence>
<dbReference type="InterPro" id="IPR008964">
    <property type="entry name" value="Invasin/intimin_cell_adhesion"/>
</dbReference>
<proteinExistence type="predicted"/>
<dbReference type="Gene3D" id="3.80.10.10">
    <property type="entry name" value="Ribonuclease Inhibitor"/>
    <property type="match status" value="1"/>
</dbReference>
<feature type="domain" description="Dockerin" evidence="2">
    <location>
        <begin position="607"/>
        <end position="674"/>
    </location>
</feature>
<dbReference type="PANTHER" id="PTHR45661:SF3">
    <property type="entry name" value="IG-LIKE DOMAIN-CONTAINING PROTEIN"/>
    <property type="match status" value="1"/>
</dbReference>
<dbReference type="RefSeq" id="WP_038352231.1">
    <property type="nucleotide sequence ID" value="NZ_CP019962.1"/>
</dbReference>
<dbReference type="InterPro" id="IPR032675">
    <property type="entry name" value="LRR_dom_sf"/>
</dbReference>
<dbReference type="PROSITE" id="PS51766">
    <property type="entry name" value="DOCKERIN"/>
    <property type="match status" value="1"/>
</dbReference>
<dbReference type="CDD" id="cd14256">
    <property type="entry name" value="Dockerin_I"/>
    <property type="match status" value="1"/>
</dbReference>
<keyword evidence="1" id="KW-0732">Signal</keyword>
<evidence type="ECO:0000259" key="2">
    <source>
        <dbReference type="PROSITE" id="PS51766"/>
    </source>
</evidence>
<dbReference type="SUPFAM" id="SSF52058">
    <property type="entry name" value="L domain-like"/>
    <property type="match status" value="1"/>
</dbReference>
<evidence type="ECO:0000256" key="1">
    <source>
        <dbReference type="SAM" id="SignalP"/>
    </source>
</evidence>
<dbReference type="SUPFAM" id="SSF63446">
    <property type="entry name" value="Type I dockerin domain"/>
    <property type="match status" value="1"/>
</dbReference>
<sequence length="674" mass="74952">MKKRIYHKIKGKKTIQCIALLMCLLLMPTGVFAQGTAVSEKAMQQSVTEPEDVFIEELPEAVPSAALEKATEAAETKAQALQDVEVFVGQGEKAAEQAVLNCDNVTLYAIDEWAQKYLSIPKEYPQSFQIKINGEDSKIKWYSEDDEVAFVDDRGVVNPGQIAWHYTDGTIHNEYNFNQTIELYGYYNDQKLSIQVTVKDYGEIYTNDVINQYLKDNINPSMSTYEKVEEICKFVASYDYSANYSSMEGMIVSGEGGDCWASTQTVNTMCEILKIPAEIRYRANQDPGAGSGHMNSYVLIDGDAYIVDVGYYAHTPRYYLIAQVTEPFIYKEKPDGTLTITGYDGFYKKVEIPEQIDGKIVTELGDSSFYGHNEMNEVILPNSIKTIGNWAFASSESIEKINLGAVQSIGDHAFYYCRALKIVELPDSVIHLGISAFDLCETLEKVTLSKNLKVLPVRAFAQTNIKEVTIPEGITTIETAAFWSLTLIELPKSIQKSAIDLTECKVLYHGNQEQWEKIEMNSVERPKNENIFYSSYGVSLSKESLDLQIGETYGLTAWTADKPIKWISSNEEVVTVSADGQVTAVSDGSAVVKAQVSNGAAEIKINVVRSRGDVNDDGMINASDALLDLRHSVKEIILQGNSFVCADVTKDNVVNASDGLQILRYAVKEISNFE</sequence>
<dbReference type="InterPro" id="IPR036439">
    <property type="entry name" value="Dockerin_dom_sf"/>
</dbReference>
<dbReference type="SUPFAM" id="SSF54001">
    <property type="entry name" value="Cysteine proteinases"/>
    <property type="match status" value="1"/>
</dbReference>
<dbReference type="InterPro" id="IPR016134">
    <property type="entry name" value="Dockerin_dom"/>
</dbReference>
<dbReference type="InterPro" id="IPR053139">
    <property type="entry name" value="Surface_bspA-like"/>
</dbReference>
<dbReference type="Pfam" id="PF02368">
    <property type="entry name" value="Big_2"/>
    <property type="match status" value="1"/>
</dbReference>
<gene>
    <name evidence="3" type="ORF">B2M23_11685</name>
</gene>
<dbReference type="InterPro" id="IPR003343">
    <property type="entry name" value="Big_2"/>
</dbReference>
<dbReference type="GO" id="GO:0000272">
    <property type="term" value="P:polysaccharide catabolic process"/>
    <property type="evidence" value="ECO:0007669"/>
    <property type="project" value="InterPro"/>
</dbReference>
<dbReference type="PANTHER" id="PTHR45661">
    <property type="entry name" value="SURFACE ANTIGEN"/>
    <property type="match status" value="1"/>
</dbReference>
<evidence type="ECO:0000313" key="3">
    <source>
        <dbReference type="EMBL" id="ARD66165.1"/>
    </source>
</evidence>
<dbReference type="Proteomes" id="UP000192391">
    <property type="component" value="Chromosome"/>
</dbReference>
<dbReference type="Gene3D" id="1.10.1330.10">
    <property type="entry name" value="Dockerin domain"/>
    <property type="match status" value="1"/>
</dbReference>
<dbReference type="GO" id="GO:0004553">
    <property type="term" value="F:hydrolase activity, hydrolyzing O-glycosyl compounds"/>
    <property type="evidence" value="ECO:0007669"/>
    <property type="project" value="InterPro"/>
</dbReference>
<name>A0AAC9QUZ4_EUBLI</name>
<dbReference type="Gene3D" id="2.60.40.1080">
    <property type="match status" value="1"/>
</dbReference>
<dbReference type="Pfam" id="PF00404">
    <property type="entry name" value="Dockerin_1"/>
    <property type="match status" value="1"/>
</dbReference>
<dbReference type="InterPro" id="IPR002105">
    <property type="entry name" value="Dockerin_1_rpt"/>
</dbReference>
<dbReference type="AlphaFoldDB" id="A0AAC9QUZ4"/>
<dbReference type="SUPFAM" id="SSF49373">
    <property type="entry name" value="Invasin/intimin cell-adhesion fragments"/>
    <property type="match status" value="1"/>
</dbReference>
<dbReference type="SMART" id="SM00635">
    <property type="entry name" value="BID_2"/>
    <property type="match status" value="1"/>
</dbReference>
<dbReference type="InterPro" id="IPR038765">
    <property type="entry name" value="Papain-like_cys_pep_sf"/>
</dbReference>
<accession>A0AAC9QUZ4</accession>